<evidence type="ECO:0000313" key="3">
    <source>
        <dbReference type="Proteomes" id="UP000199118"/>
    </source>
</evidence>
<gene>
    <name evidence="2" type="ORF">SAMN05444336_112115</name>
</gene>
<organism evidence="2 3">
    <name type="scientific">Albimonas donghaensis</name>
    <dbReference type="NCBI Taxonomy" id="356660"/>
    <lineage>
        <taxon>Bacteria</taxon>
        <taxon>Pseudomonadati</taxon>
        <taxon>Pseudomonadota</taxon>
        <taxon>Alphaproteobacteria</taxon>
        <taxon>Rhodobacterales</taxon>
        <taxon>Paracoccaceae</taxon>
        <taxon>Albimonas</taxon>
    </lineage>
</organism>
<accession>A0A1H3FJH0</accession>
<feature type="compositionally biased region" description="Acidic residues" evidence="1">
    <location>
        <begin position="69"/>
        <end position="80"/>
    </location>
</feature>
<dbReference type="STRING" id="356660.SAMN05444336_112115"/>
<feature type="region of interest" description="Disordered" evidence="1">
    <location>
        <begin position="51"/>
        <end position="99"/>
    </location>
</feature>
<name>A0A1H3FJH0_9RHOB</name>
<dbReference type="RefSeq" id="WP_092685301.1">
    <property type="nucleotide sequence ID" value="NZ_FNMZ01000012.1"/>
</dbReference>
<feature type="compositionally biased region" description="Low complexity" evidence="1">
    <location>
        <begin position="51"/>
        <end position="62"/>
    </location>
</feature>
<reference evidence="2 3" key="1">
    <citation type="submission" date="2016-10" db="EMBL/GenBank/DDBJ databases">
        <authorList>
            <person name="de Groot N.N."/>
        </authorList>
    </citation>
    <scope>NUCLEOTIDE SEQUENCE [LARGE SCALE GENOMIC DNA]</scope>
    <source>
        <strain evidence="2 3">DSM 17890</strain>
    </source>
</reference>
<sequence length="99" mass="9671">MANMKVVSARTLVTGKASKRGGEVERIEHAPGDVVSLPAEEAEALIARGLAWAAPAAPKARATPSGRDDEGEAGSDDVEGEAGSGSGDGEAEAGSGGAA</sequence>
<evidence type="ECO:0000256" key="1">
    <source>
        <dbReference type="SAM" id="MobiDB-lite"/>
    </source>
</evidence>
<dbReference type="AlphaFoldDB" id="A0A1H3FJH0"/>
<dbReference type="Proteomes" id="UP000199118">
    <property type="component" value="Unassembled WGS sequence"/>
</dbReference>
<evidence type="ECO:0000313" key="2">
    <source>
        <dbReference type="EMBL" id="SDX90294.1"/>
    </source>
</evidence>
<keyword evidence="3" id="KW-1185">Reference proteome</keyword>
<protein>
    <submittedName>
        <fullName evidence="2">Uncharacterized protein</fullName>
    </submittedName>
</protein>
<proteinExistence type="predicted"/>
<feature type="compositionally biased region" description="Gly residues" evidence="1">
    <location>
        <begin position="82"/>
        <end position="99"/>
    </location>
</feature>
<dbReference type="EMBL" id="FNMZ01000012">
    <property type="protein sequence ID" value="SDX90294.1"/>
    <property type="molecule type" value="Genomic_DNA"/>
</dbReference>